<sequence length="42" mass="4594">MKKLVKLSCGFFASLSALNLAGILKVGVFYEPLPPEQRDELA</sequence>
<name>A0A9X3TUH7_9BACL</name>
<keyword evidence="2" id="KW-1185">Reference proteome</keyword>
<comment type="caution">
    <text evidence="1">The sequence shown here is derived from an EMBL/GenBank/DDBJ whole genome shotgun (WGS) entry which is preliminary data.</text>
</comment>
<reference evidence="1" key="1">
    <citation type="submission" date="2022-12" db="EMBL/GenBank/DDBJ databases">
        <title>Draft genome sequence of the thermophilic strain Brevibacillus thermoruber HT42, isolated from Los Humeros, Puebla, Mexico, with biotechnological potential.</title>
        <authorList>
            <person name="Lara Sanchez J."/>
            <person name="Solis Palacios R."/>
            <person name="Bustos Baena A.S."/>
            <person name="Ruz Baez A.E."/>
            <person name="Espinosa Luna G."/>
            <person name="Oliart Ros R.M."/>
        </authorList>
    </citation>
    <scope>NUCLEOTIDE SEQUENCE</scope>
    <source>
        <strain evidence="1">HT42</strain>
    </source>
</reference>
<dbReference type="RefSeq" id="WP_255309705.1">
    <property type="nucleotide sequence ID" value="NZ_JAPYYP010000036.1"/>
</dbReference>
<accession>A0A9X3TUH7</accession>
<protein>
    <submittedName>
        <fullName evidence="1">Uncharacterized protein</fullName>
    </submittedName>
</protein>
<organism evidence="1 2">
    <name type="scientific">Brevibacillus thermoruber</name>
    <dbReference type="NCBI Taxonomy" id="33942"/>
    <lineage>
        <taxon>Bacteria</taxon>
        <taxon>Bacillati</taxon>
        <taxon>Bacillota</taxon>
        <taxon>Bacilli</taxon>
        <taxon>Bacillales</taxon>
        <taxon>Paenibacillaceae</taxon>
        <taxon>Brevibacillus</taxon>
    </lineage>
</organism>
<evidence type="ECO:0000313" key="2">
    <source>
        <dbReference type="Proteomes" id="UP001151071"/>
    </source>
</evidence>
<dbReference type="Proteomes" id="UP001151071">
    <property type="component" value="Unassembled WGS sequence"/>
</dbReference>
<proteinExistence type="predicted"/>
<gene>
    <name evidence="1" type="ORF">O3V59_19920</name>
</gene>
<dbReference type="AlphaFoldDB" id="A0A9X3TUH7"/>
<evidence type="ECO:0000313" key="1">
    <source>
        <dbReference type="EMBL" id="MDA5110610.1"/>
    </source>
</evidence>
<dbReference type="EMBL" id="JAPYYP010000036">
    <property type="protein sequence ID" value="MDA5110610.1"/>
    <property type="molecule type" value="Genomic_DNA"/>
</dbReference>